<dbReference type="InterPro" id="IPR003018">
    <property type="entry name" value="GAF"/>
</dbReference>
<dbReference type="InterPro" id="IPR029016">
    <property type="entry name" value="GAF-like_dom_sf"/>
</dbReference>
<keyword evidence="10" id="KW-0157">Chromophore</keyword>
<evidence type="ECO:0000256" key="7">
    <source>
        <dbReference type="ARBA" id="ARBA00022606"/>
    </source>
</evidence>
<dbReference type="Pfam" id="PF08446">
    <property type="entry name" value="PAS_2"/>
    <property type="match status" value="1"/>
</dbReference>
<comment type="subcellular location">
    <subcellularLocation>
        <location evidence="2">Cell membrane</location>
    </subcellularLocation>
</comment>
<comment type="similarity">
    <text evidence="3">In the N-terminal section; belongs to the phytochrome family.</text>
</comment>
<accession>A0A7X6CZK5</accession>
<dbReference type="Gene3D" id="1.10.287.130">
    <property type="match status" value="1"/>
</dbReference>
<keyword evidence="6" id="KW-0597">Phosphoprotein</keyword>
<dbReference type="Gene3D" id="3.30.450.20">
    <property type="entry name" value="PAS domain"/>
    <property type="match status" value="1"/>
</dbReference>
<dbReference type="SMART" id="SM00065">
    <property type="entry name" value="GAF"/>
    <property type="match status" value="1"/>
</dbReference>
<evidence type="ECO:0000313" key="16">
    <source>
        <dbReference type="EMBL" id="NJQ05405.1"/>
    </source>
</evidence>
<dbReference type="GO" id="GO:0000156">
    <property type="term" value="F:phosphorelay response regulator activity"/>
    <property type="evidence" value="ECO:0007669"/>
    <property type="project" value="TreeGrafter"/>
</dbReference>
<evidence type="ECO:0000313" key="17">
    <source>
        <dbReference type="Proteomes" id="UP000578686"/>
    </source>
</evidence>
<dbReference type="GO" id="GO:0009584">
    <property type="term" value="P:detection of visible light"/>
    <property type="evidence" value="ECO:0007669"/>
    <property type="project" value="InterPro"/>
</dbReference>
<gene>
    <name evidence="16" type="ORF">HCN56_07390</name>
</gene>
<evidence type="ECO:0000256" key="5">
    <source>
        <dbReference type="ARBA" id="ARBA00022543"/>
    </source>
</evidence>
<dbReference type="InterPro" id="IPR036890">
    <property type="entry name" value="HATPase_C_sf"/>
</dbReference>
<evidence type="ECO:0000256" key="12">
    <source>
        <dbReference type="ARBA" id="ARBA00023170"/>
    </source>
</evidence>
<name>A0A7X6CZK5_9ACTN</name>
<evidence type="ECO:0000256" key="11">
    <source>
        <dbReference type="ARBA" id="ARBA00023012"/>
    </source>
</evidence>
<evidence type="ECO:0000256" key="6">
    <source>
        <dbReference type="ARBA" id="ARBA00022553"/>
    </source>
</evidence>
<keyword evidence="8" id="KW-0808">Transferase</keyword>
<dbReference type="SMART" id="SM00388">
    <property type="entry name" value="HisKA"/>
    <property type="match status" value="1"/>
</dbReference>
<dbReference type="InterPro" id="IPR004358">
    <property type="entry name" value="Sig_transdc_His_kin-like_C"/>
</dbReference>
<dbReference type="SUPFAM" id="SSF47384">
    <property type="entry name" value="Homodimeric domain of signal transducing histidine kinase"/>
    <property type="match status" value="1"/>
</dbReference>
<evidence type="ECO:0000256" key="3">
    <source>
        <dbReference type="ARBA" id="ARBA00006402"/>
    </source>
</evidence>
<dbReference type="Gene3D" id="3.30.565.10">
    <property type="entry name" value="Histidine kinase-like ATPase, C-terminal domain"/>
    <property type="match status" value="1"/>
</dbReference>
<dbReference type="Proteomes" id="UP000578686">
    <property type="component" value="Unassembled WGS sequence"/>
</dbReference>
<dbReference type="InterPro" id="IPR035965">
    <property type="entry name" value="PAS-like_dom_sf"/>
</dbReference>
<dbReference type="InterPro" id="IPR043150">
    <property type="entry name" value="Phytochrome_PHY_sf"/>
</dbReference>
<dbReference type="InterPro" id="IPR003661">
    <property type="entry name" value="HisK_dim/P_dom"/>
</dbReference>
<dbReference type="Pfam" id="PF00512">
    <property type="entry name" value="HisKA"/>
    <property type="match status" value="1"/>
</dbReference>
<keyword evidence="17" id="KW-1185">Reference proteome</keyword>
<dbReference type="SUPFAM" id="SSF55781">
    <property type="entry name" value="GAF domain-like"/>
    <property type="match status" value="2"/>
</dbReference>
<organism evidence="16 17">
    <name type="scientific">Streptomyces lonarensis</name>
    <dbReference type="NCBI Taxonomy" id="700599"/>
    <lineage>
        <taxon>Bacteria</taxon>
        <taxon>Bacillati</taxon>
        <taxon>Actinomycetota</taxon>
        <taxon>Actinomycetes</taxon>
        <taxon>Kitasatosporales</taxon>
        <taxon>Streptomycetaceae</taxon>
        <taxon>Streptomyces</taxon>
    </lineage>
</organism>
<feature type="domain" description="Phytochrome chromophore attachment site" evidence="14">
    <location>
        <begin position="159"/>
        <end position="318"/>
    </location>
</feature>
<dbReference type="Gene3D" id="3.30.450.40">
    <property type="match status" value="1"/>
</dbReference>
<dbReference type="PROSITE" id="PS50109">
    <property type="entry name" value="HIS_KIN"/>
    <property type="match status" value="1"/>
</dbReference>
<comment type="catalytic activity">
    <reaction evidence="1">
        <text>ATP + protein L-histidine = ADP + protein N-phospho-L-histidine.</text>
        <dbReference type="EC" id="2.7.13.3"/>
    </reaction>
</comment>
<dbReference type="Gene3D" id="3.30.450.270">
    <property type="match status" value="1"/>
</dbReference>
<evidence type="ECO:0000256" key="2">
    <source>
        <dbReference type="ARBA" id="ARBA00004236"/>
    </source>
</evidence>
<dbReference type="GO" id="GO:0005886">
    <property type="term" value="C:plasma membrane"/>
    <property type="evidence" value="ECO:0007669"/>
    <property type="project" value="UniProtKB-SubCell"/>
</dbReference>
<evidence type="ECO:0000259" key="14">
    <source>
        <dbReference type="PROSITE" id="PS50046"/>
    </source>
</evidence>
<dbReference type="InterPro" id="IPR013515">
    <property type="entry name" value="Phytochrome_cen-reg"/>
</dbReference>
<evidence type="ECO:0000256" key="13">
    <source>
        <dbReference type="ARBA" id="ARBA00039401"/>
    </source>
</evidence>
<dbReference type="CDD" id="cd00082">
    <property type="entry name" value="HisKA"/>
    <property type="match status" value="1"/>
</dbReference>
<evidence type="ECO:0000256" key="8">
    <source>
        <dbReference type="ARBA" id="ARBA00022679"/>
    </source>
</evidence>
<dbReference type="InterPro" id="IPR016132">
    <property type="entry name" value="Phyto_chromo_attachment"/>
</dbReference>
<keyword evidence="12" id="KW-0675">Receptor</keyword>
<dbReference type="GO" id="GO:0000155">
    <property type="term" value="F:phosphorelay sensor kinase activity"/>
    <property type="evidence" value="ECO:0007669"/>
    <property type="project" value="InterPro"/>
</dbReference>
<sequence>MVDRWLTERARAAEAEVPGGFDLSECVREPIHLLGGVQSHGTLVAVDPESGLVAVAAANTGELLGVAPEELVGAHATRVLEQAELDEALGGTAGDDPAPVTFPVPIGGAGAQRHVDVSAHRRDGLLVLEFEPRQDEAPAFGTFYTGIRRALARLRSAATVADACEVAAREVRALTGYDRVMVYRFDGEAGPGEVVAEDLTSGWEPWRGLWFPATDVPPQARRLYRDNWIRVIGDALDGTVGLVPPVRPETGAPLDLSLAALRTVSGFHLEYLRNIGVRSSMSVSVLREGSLWGLIACHGERPLRPTPEVRSACEMFGAAFSLQLAAIEERERADAIAESGTRAARVAQLLEDGLEESVAGNGAAVAELLAADGVVLCRGGRVSGSGDAFAPGLVRALGSRAALLPPGTVWETDRLAESDGEEAAFGAQKSVTGPAGVLLLPLSRSGDFLAWCRRERPVPRRWAADPAVPVRVGAGGERLTPRGSGAVFAAMMRGRSLEWTVTDRAAARELWRLLTGLVLRHADAVGALNDQLRMTNLDLDGFAHAAAHDLKEPLRGISNAVTFTIEDAAAGLDETTRRRLLTMQRLAGRMDELLNSLLHYSRLGRAGLRVREVELGQVLDSALEVAGARLAEERVTVRRGELPVLTADPDRLYEILVNLLVNAAKYSARDAGERWVEVSGRRWPAPGNGAEVFETVVTVRDNGIGIAPALQGEVFDLFRRLHGPNEHGGGSGVGLAVVKRVVERHGGRIWLESEPGRGSAFSFTLGVSGRQAADGAPGDGLP</sequence>
<feature type="domain" description="Histidine kinase" evidence="15">
    <location>
        <begin position="545"/>
        <end position="769"/>
    </location>
</feature>
<dbReference type="PANTHER" id="PTHR42878:SF15">
    <property type="entry name" value="BACTERIOPHYTOCHROME"/>
    <property type="match status" value="1"/>
</dbReference>
<evidence type="ECO:0000256" key="1">
    <source>
        <dbReference type="ARBA" id="ARBA00000085"/>
    </source>
</evidence>
<dbReference type="InterPro" id="IPR036097">
    <property type="entry name" value="HisK_dim/P_sf"/>
</dbReference>
<dbReference type="Pfam" id="PF01590">
    <property type="entry name" value="GAF"/>
    <property type="match status" value="1"/>
</dbReference>
<dbReference type="Pfam" id="PF00360">
    <property type="entry name" value="PHY"/>
    <property type="match status" value="1"/>
</dbReference>
<dbReference type="GO" id="GO:0007234">
    <property type="term" value="P:osmosensory signaling via phosphorelay pathway"/>
    <property type="evidence" value="ECO:0007669"/>
    <property type="project" value="TreeGrafter"/>
</dbReference>
<dbReference type="PRINTS" id="PR00344">
    <property type="entry name" value="BCTRLSENSOR"/>
</dbReference>
<dbReference type="InterPro" id="IPR050351">
    <property type="entry name" value="BphY/WalK/GraS-like"/>
</dbReference>
<dbReference type="GO" id="GO:0009881">
    <property type="term" value="F:photoreceptor activity"/>
    <property type="evidence" value="ECO:0007669"/>
    <property type="project" value="UniProtKB-KW"/>
</dbReference>
<dbReference type="EC" id="2.7.13.3" evidence="4"/>
<dbReference type="PROSITE" id="PS50046">
    <property type="entry name" value="PHYTOCHROME_2"/>
    <property type="match status" value="1"/>
</dbReference>
<dbReference type="RefSeq" id="WP_167968689.1">
    <property type="nucleotide sequence ID" value="NZ_BHZG01000362.1"/>
</dbReference>
<dbReference type="Pfam" id="PF02518">
    <property type="entry name" value="HATPase_c"/>
    <property type="match status" value="1"/>
</dbReference>
<evidence type="ECO:0000259" key="15">
    <source>
        <dbReference type="PROSITE" id="PS50109"/>
    </source>
</evidence>
<dbReference type="InterPro" id="IPR005467">
    <property type="entry name" value="His_kinase_dom"/>
</dbReference>
<keyword evidence="9" id="KW-0418">Kinase</keyword>
<dbReference type="SMART" id="SM00387">
    <property type="entry name" value="HATPase_c"/>
    <property type="match status" value="1"/>
</dbReference>
<protein>
    <recommendedName>
        <fullName evidence="13">Sensor-like histidine kinase SenX3</fullName>
        <ecNumber evidence="4">2.7.13.3</ecNumber>
    </recommendedName>
</protein>
<evidence type="ECO:0000256" key="9">
    <source>
        <dbReference type="ARBA" id="ARBA00022777"/>
    </source>
</evidence>
<comment type="caution">
    <text evidence="16">The sequence shown here is derived from an EMBL/GenBank/DDBJ whole genome shotgun (WGS) entry which is preliminary data.</text>
</comment>
<dbReference type="InterPro" id="IPR003594">
    <property type="entry name" value="HATPase_dom"/>
</dbReference>
<reference evidence="16 17" key="1">
    <citation type="submission" date="2020-03" db="EMBL/GenBank/DDBJ databases">
        <title>Draft genome of Streptomyces sp. ventii, isolated from the Axial Seamount in the Pacific Ocean, and resequencing of the two type strains Streptomyces lonarensis strain NCL 716 and Streptomyces bohaiensis strain 11A07.</title>
        <authorList>
            <person name="Loughran R.M."/>
            <person name="Pfannmuller K.M."/>
            <person name="Wasson B.J."/>
            <person name="Deadmond M.C."/>
            <person name="Paddock B.E."/>
            <person name="Koyack M.J."/>
            <person name="Gallegos D.A."/>
            <person name="Mitchell E.A."/>
            <person name="Ushijima B."/>
            <person name="Saw J.H."/>
            <person name="Mcphail K.L."/>
            <person name="Videau P."/>
        </authorList>
    </citation>
    <scope>NUCLEOTIDE SEQUENCE [LARGE SCALE GENOMIC DNA]</scope>
    <source>
        <strain evidence="16 17">NCL716</strain>
    </source>
</reference>
<proteinExistence type="inferred from homology"/>
<dbReference type="GO" id="GO:0006355">
    <property type="term" value="P:regulation of DNA-templated transcription"/>
    <property type="evidence" value="ECO:0007669"/>
    <property type="project" value="InterPro"/>
</dbReference>
<evidence type="ECO:0000256" key="4">
    <source>
        <dbReference type="ARBA" id="ARBA00012438"/>
    </source>
</evidence>
<keyword evidence="11" id="KW-0902">Two-component regulatory system</keyword>
<keyword evidence="7" id="KW-0716">Sensory transduction</keyword>
<dbReference type="GO" id="GO:0030295">
    <property type="term" value="F:protein kinase activator activity"/>
    <property type="evidence" value="ECO:0007669"/>
    <property type="project" value="TreeGrafter"/>
</dbReference>
<dbReference type="EMBL" id="JAAVJD010000035">
    <property type="protein sequence ID" value="NJQ05405.1"/>
    <property type="molecule type" value="Genomic_DNA"/>
</dbReference>
<dbReference type="InterPro" id="IPR013654">
    <property type="entry name" value="PAS_2"/>
</dbReference>
<evidence type="ECO:0000256" key="10">
    <source>
        <dbReference type="ARBA" id="ARBA00022991"/>
    </source>
</evidence>
<dbReference type="SUPFAM" id="SSF55785">
    <property type="entry name" value="PYP-like sensor domain (PAS domain)"/>
    <property type="match status" value="1"/>
</dbReference>
<dbReference type="SUPFAM" id="SSF55874">
    <property type="entry name" value="ATPase domain of HSP90 chaperone/DNA topoisomerase II/histidine kinase"/>
    <property type="match status" value="1"/>
</dbReference>
<keyword evidence="5" id="KW-0600">Photoreceptor protein</keyword>
<dbReference type="PANTHER" id="PTHR42878">
    <property type="entry name" value="TWO-COMPONENT HISTIDINE KINASE"/>
    <property type="match status" value="1"/>
</dbReference>
<dbReference type="AlphaFoldDB" id="A0A7X6CZK5"/>